<feature type="region of interest" description="Disordered" evidence="4">
    <location>
        <begin position="181"/>
        <end position="201"/>
    </location>
</feature>
<evidence type="ECO:0000256" key="1">
    <source>
        <dbReference type="ARBA" id="ARBA00022737"/>
    </source>
</evidence>
<dbReference type="EMBL" id="JARBJD010000021">
    <property type="protein sequence ID" value="KAK2960727.1"/>
    <property type="molecule type" value="Genomic_DNA"/>
</dbReference>
<reference evidence="6 7" key="1">
    <citation type="journal article" date="2022" name="bioRxiv">
        <title>Genomics of Preaxostyla Flagellates Illuminates Evolutionary Transitions and the Path Towards Mitochondrial Loss.</title>
        <authorList>
            <person name="Novak L.V.F."/>
            <person name="Treitli S.C."/>
            <person name="Pyrih J."/>
            <person name="Halakuc P."/>
            <person name="Pipaliya S.V."/>
            <person name="Vacek V."/>
            <person name="Brzon O."/>
            <person name="Soukal P."/>
            <person name="Eme L."/>
            <person name="Dacks J.B."/>
            <person name="Karnkowska A."/>
            <person name="Elias M."/>
            <person name="Hampl V."/>
        </authorList>
    </citation>
    <scope>NUCLEOTIDE SEQUENCE [LARGE SCALE GENOMIC DNA]</scope>
    <source>
        <strain evidence="6">NAU3</strain>
        <tissue evidence="6">Gut</tissue>
    </source>
</reference>
<dbReference type="Proteomes" id="UP001281761">
    <property type="component" value="Unassembled WGS sequence"/>
</dbReference>
<keyword evidence="2 3" id="KW-0694">RNA-binding</keyword>
<evidence type="ECO:0000313" key="7">
    <source>
        <dbReference type="Proteomes" id="UP001281761"/>
    </source>
</evidence>
<evidence type="ECO:0000256" key="2">
    <source>
        <dbReference type="ARBA" id="ARBA00022884"/>
    </source>
</evidence>
<dbReference type="PRINTS" id="PR00961">
    <property type="entry name" value="HUDSXLRNA"/>
</dbReference>
<feature type="domain" description="RRM" evidence="5">
    <location>
        <begin position="9"/>
        <end position="87"/>
    </location>
</feature>
<accession>A0ABQ9YAH4</accession>
<comment type="caution">
    <text evidence="6">The sequence shown here is derived from an EMBL/GenBank/DDBJ whole genome shotgun (WGS) entry which is preliminary data.</text>
</comment>
<dbReference type="Pfam" id="PF00076">
    <property type="entry name" value="RRM_1"/>
    <property type="match status" value="1"/>
</dbReference>
<evidence type="ECO:0000259" key="5">
    <source>
        <dbReference type="PROSITE" id="PS50102"/>
    </source>
</evidence>
<dbReference type="PANTHER" id="PTHR24012">
    <property type="entry name" value="RNA BINDING PROTEIN"/>
    <property type="match status" value="1"/>
</dbReference>
<keyword evidence="7" id="KW-1185">Reference proteome</keyword>
<dbReference type="SUPFAM" id="SSF54928">
    <property type="entry name" value="RNA-binding domain, RBD"/>
    <property type="match status" value="1"/>
</dbReference>
<evidence type="ECO:0000256" key="4">
    <source>
        <dbReference type="SAM" id="MobiDB-lite"/>
    </source>
</evidence>
<keyword evidence="1" id="KW-0677">Repeat</keyword>
<proteinExistence type="predicted"/>
<dbReference type="InterPro" id="IPR035979">
    <property type="entry name" value="RBD_domain_sf"/>
</dbReference>
<feature type="compositionally biased region" description="Basic and acidic residues" evidence="4">
    <location>
        <begin position="181"/>
        <end position="198"/>
    </location>
</feature>
<dbReference type="InterPro" id="IPR000504">
    <property type="entry name" value="RRM_dom"/>
</dbReference>
<dbReference type="InterPro" id="IPR012677">
    <property type="entry name" value="Nucleotide-bd_a/b_plait_sf"/>
</dbReference>
<dbReference type="CDD" id="cd00590">
    <property type="entry name" value="RRM_SF"/>
    <property type="match status" value="1"/>
</dbReference>
<dbReference type="Gene3D" id="3.30.70.330">
    <property type="match status" value="2"/>
</dbReference>
<evidence type="ECO:0000256" key="3">
    <source>
        <dbReference type="PROSITE-ProRule" id="PRU00176"/>
    </source>
</evidence>
<gene>
    <name evidence="6" type="ORF">BLNAU_4382</name>
</gene>
<feature type="region of interest" description="Disordered" evidence="4">
    <location>
        <begin position="527"/>
        <end position="567"/>
    </location>
</feature>
<sequence length="567" mass="61684">MSNKAIDPLNVFVSLLPLNFPDSELYNLFSKCGTVESAHVMINAKTGVRQRYGFVKFKTAEDASRAIAQLDGFRVENDELVVRHANTMKERATYPPIKTIRVVGINQASGEVPLTNLFSKFGKVVQIRILPDYTAKPPAAKLAYLRFATIAASKAAVSHFSNGQQTECGNLTVEFAKTDLHEKTEDGEQNDKETKDTGHPQLELAQISVPLPQRTDFSQYKAISPIVSPKGVSPSSQSEPKFIRLTTSTQAQNSVVSSPIFISPPSQPTSTNSQPHTPVVPASQNLFSNITFSTIDTSFPLIIDSTDAAKESPLNLIRINPESSLVGATENSDKMISQQLVARTAPRKLHLRQSRVNSPPEPNFIQTNTSSPDVSSFSESSFLSSFPPSGSLSSTLGAGTLLDKGVNSVNSMHLTYPSSSKPVPTSFFSPSAAVSSFIPSLPSSSLNPSQTSISSSSDYSVFNEPESTQFSLYQHSLLDTHPLSFSASPYSPEQKHSALTPSVTGQSFPSSPLSIFASPLSPTTQFDPFPPPFPDFQATRPKRQKKHDVPEFFKTELTDNELRTTYP</sequence>
<protein>
    <submittedName>
        <fullName evidence="6">RNA recognition domain containing protein</fullName>
    </submittedName>
</protein>
<dbReference type="SMART" id="SM00360">
    <property type="entry name" value="RRM"/>
    <property type="match status" value="2"/>
</dbReference>
<evidence type="ECO:0000313" key="6">
    <source>
        <dbReference type="EMBL" id="KAK2960727.1"/>
    </source>
</evidence>
<feature type="compositionally biased region" description="Basic and acidic residues" evidence="4">
    <location>
        <begin position="547"/>
        <end position="567"/>
    </location>
</feature>
<dbReference type="InterPro" id="IPR002343">
    <property type="entry name" value="Hud_Sxl_RNA"/>
</dbReference>
<dbReference type="PROSITE" id="PS50102">
    <property type="entry name" value="RRM"/>
    <property type="match status" value="2"/>
</dbReference>
<feature type="domain" description="RRM" evidence="5">
    <location>
        <begin position="98"/>
        <end position="178"/>
    </location>
</feature>
<name>A0ABQ9YAH4_9EUKA</name>
<organism evidence="6 7">
    <name type="scientific">Blattamonas nauphoetae</name>
    <dbReference type="NCBI Taxonomy" id="2049346"/>
    <lineage>
        <taxon>Eukaryota</taxon>
        <taxon>Metamonada</taxon>
        <taxon>Preaxostyla</taxon>
        <taxon>Oxymonadida</taxon>
        <taxon>Blattamonas</taxon>
    </lineage>
</organism>